<gene>
    <name evidence="1" type="ORF">GGR43_003617</name>
</gene>
<dbReference type="PANTHER" id="PTHR34309:SF1">
    <property type="entry name" value="PROTEIN GLCG"/>
    <property type="match status" value="1"/>
</dbReference>
<reference evidence="1 2" key="1">
    <citation type="submission" date="2020-08" db="EMBL/GenBank/DDBJ databases">
        <title>Genomic Encyclopedia of Type Strains, Phase IV (KMG-IV): sequencing the most valuable type-strain genomes for metagenomic binning, comparative biology and taxonomic classification.</title>
        <authorList>
            <person name="Goeker M."/>
        </authorList>
    </citation>
    <scope>NUCLEOTIDE SEQUENCE [LARGE SCALE GENOMIC DNA]</scope>
    <source>
        <strain evidence="1 2">DSM 26189</strain>
    </source>
</reference>
<dbReference type="Gene3D" id="3.30.450.150">
    <property type="entry name" value="Haem-degrading domain"/>
    <property type="match status" value="1"/>
</dbReference>
<comment type="caution">
    <text evidence="1">The sequence shown here is derived from an EMBL/GenBank/DDBJ whole genome shotgun (WGS) entry which is preliminary data.</text>
</comment>
<keyword evidence="2" id="KW-1185">Reference proteome</keyword>
<proteinExistence type="predicted"/>
<dbReference type="EMBL" id="JACIDT010000016">
    <property type="protein sequence ID" value="MBB3927878.1"/>
    <property type="molecule type" value="Genomic_DNA"/>
</dbReference>
<dbReference type="Pfam" id="PF03928">
    <property type="entry name" value="HbpS-like"/>
    <property type="match status" value="1"/>
</dbReference>
<dbReference type="PANTHER" id="PTHR34309">
    <property type="entry name" value="SLR1406 PROTEIN"/>
    <property type="match status" value="1"/>
</dbReference>
<dbReference type="InterPro" id="IPR005624">
    <property type="entry name" value="PduO/GlcC-like"/>
</dbReference>
<dbReference type="InterPro" id="IPR038084">
    <property type="entry name" value="PduO/GlcC-like_sf"/>
</dbReference>
<dbReference type="AlphaFoldDB" id="A0A7W6BSB5"/>
<protein>
    <submittedName>
        <fullName evidence="1">Uncharacterized protein GlcG (DUF336 family)</fullName>
    </submittedName>
</protein>
<organism evidence="1 2">
    <name type="scientific">Sphingobium jiangsuense</name>
    <dbReference type="NCBI Taxonomy" id="870476"/>
    <lineage>
        <taxon>Bacteria</taxon>
        <taxon>Pseudomonadati</taxon>
        <taxon>Pseudomonadota</taxon>
        <taxon>Alphaproteobacteria</taxon>
        <taxon>Sphingomonadales</taxon>
        <taxon>Sphingomonadaceae</taxon>
        <taxon>Sphingobium</taxon>
    </lineage>
</organism>
<dbReference type="Proteomes" id="UP000571950">
    <property type="component" value="Unassembled WGS sequence"/>
</dbReference>
<name>A0A7W6BSB5_9SPHN</name>
<evidence type="ECO:0000313" key="1">
    <source>
        <dbReference type="EMBL" id="MBB3927878.1"/>
    </source>
</evidence>
<dbReference type="InterPro" id="IPR052517">
    <property type="entry name" value="GlcG_carb_metab_protein"/>
</dbReference>
<dbReference type="SUPFAM" id="SSF143744">
    <property type="entry name" value="GlcG-like"/>
    <property type="match status" value="1"/>
</dbReference>
<accession>A0A7W6BSB5</accession>
<evidence type="ECO:0000313" key="2">
    <source>
        <dbReference type="Proteomes" id="UP000571950"/>
    </source>
</evidence>
<sequence>MTISQVSVSLEDAQRVIAAGQAKAGEIGSPSNVTVVDAGGNLVSHIRMDNAWVGSIDISINKAFTARAFDIATTDLGENAQPGKQFYASRTPTMAG</sequence>